<organism evidence="1 2">
    <name type="scientific">Pseudomonas fluvialis</name>
    <dbReference type="NCBI Taxonomy" id="1793966"/>
    <lineage>
        <taxon>Bacteria</taxon>
        <taxon>Pseudomonadati</taxon>
        <taxon>Pseudomonadota</taxon>
        <taxon>Gammaproteobacteria</taxon>
        <taxon>Pseudomonadales</taxon>
        <taxon>Pseudomonadaceae</taxon>
        <taxon>Pseudomonas</taxon>
    </lineage>
</organism>
<comment type="caution">
    <text evidence="1">The sequence shown here is derived from an EMBL/GenBank/DDBJ whole genome shotgun (WGS) entry which is preliminary data.</text>
</comment>
<reference evidence="2" key="1">
    <citation type="journal article" date="2019" name="Int. J. Syst. Evol. Microbiol.">
        <title>The Global Catalogue of Microorganisms (GCM) 10K type strain sequencing project: providing services to taxonomists for standard genome sequencing and annotation.</title>
        <authorList>
            <consortium name="The Broad Institute Genomics Platform"/>
            <consortium name="The Broad Institute Genome Sequencing Center for Infectious Disease"/>
            <person name="Wu L."/>
            <person name="Ma J."/>
        </authorList>
    </citation>
    <scope>NUCLEOTIDE SEQUENCE [LARGE SCALE GENOMIC DNA]</scope>
    <source>
        <strain evidence="2">CCM 8778</strain>
    </source>
</reference>
<dbReference type="Proteomes" id="UP000655550">
    <property type="component" value="Unassembled WGS sequence"/>
</dbReference>
<protein>
    <submittedName>
        <fullName evidence="1">Uncharacterized protein</fullName>
    </submittedName>
</protein>
<proteinExistence type="predicted"/>
<sequence length="111" mass="12829">MDFVTYDNGPDWEFKFCKLEAMAMREPLPQYLERMAFLAMVNDDHDLAGGILKARYRVLDYEPGAYFESLVRQYWPVAADDVIGEFKENKKEGFSSYEEYELGKSGICGSL</sequence>
<evidence type="ECO:0000313" key="1">
    <source>
        <dbReference type="EMBL" id="GGH89303.1"/>
    </source>
</evidence>
<keyword evidence="2" id="KW-1185">Reference proteome</keyword>
<gene>
    <name evidence="1" type="ORF">GCM10007363_04120</name>
</gene>
<name>A0ABQ2ADG3_9PSED</name>
<evidence type="ECO:0000313" key="2">
    <source>
        <dbReference type="Proteomes" id="UP000655550"/>
    </source>
</evidence>
<accession>A0ABQ2ADG3</accession>
<dbReference type="EMBL" id="BMDE01000001">
    <property type="protein sequence ID" value="GGH89303.1"/>
    <property type="molecule type" value="Genomic_DNA"/>
</dbReference>